<evidence type="ECO:0000313" key="3">
    <source>
        <dbReference type="RefSeq" id="XP_070144349.1"/>
    </source>
</evidence>
<evidence type="ECO:0000256" key="1">
    <source>
        <dbReference type="SAM" id="MobiDB-lite"/>
    </source>
</evidence>
<organism evidence="2 3">
    <name type="scientific">Drosophila kikkawai</name>
    <name type="common">Fruit fly</name>
    <dbReference type="NCBI Taxonomy" id="30033"/>
    <lineage>
        <taxon>Eukaryota</taxon>
        <taxon>Metazoa</taxon>
        <taxon>Ecdysozoa</taxon>
        <taxon>Arthropoda</taxon>
        <taxon>Hexapoda</taxon>
        <taxon>Insecta</taxon>
        <taxon>Pterygota</taxon>
        <taxon>Neoptera</taxon>
        <taxon>Endopterygota</taxon>
        <taxon>Diptera</taxon>
        <taxon>Brachycera</taxon>
        <taxon>Muscomorpha</taxon>
        <taxon>Ephydroidea</taxon>
        <taxon>Drosophilidae</taxon>
        <taxon>Drosophila</taxon>
        <taxon>Sophophora</taxon>
    </lineage>
</organism>
<feature type="region of interest" description="Disordered" evidence="1">
    <location>
        <begin position="1"/>
        <end position="30"/>
    </location>
</feature>
<dbReference type="Proteomes" id="UP001652661">
    <property type="component" value="Chromosome X"/>
</dbReference>
<reference evidence="3" key="1">
    <citation type="submission" date="2025-08" db="UniProtKB">
        <authorList>
            <consortium name="RefSeq"/>
        </authorList>
    </citation>
    <scope>IDENTIFICATION</scope>
    <source>
        <strain evidence="3">14028-0561.14</strain>
        <tissue evidence="3">Whole fly</tissue>
    </source>
</reference>
<accession>A0ABM4GNP7</accession>
<protein>
    <submittedName>
        <fullName evidence="3">Uncharacterized protein</fullName>
    </submittedName>
</protein>
<proteinExistence type="predicted"/>
<feature type="compositionally biased region" description="Polar residues" evidence="1">
    <location>
        <begin position="1"/>
        <end position="13"/>
    </location>
</feature>
<name>A0ABM4GNP7_DROKI</name>
<dbReference type="RefSeq" id="XP_070144349.1">
    <property type="nucleotide sequence ID" value="XM_070288248.1"/>
</dbReference>
<dbReference type="GeneID" id="108080295"/>
<evidence type="ECO:0000313" key="2">
    <source>
        <dbReference type="Proteomes" id="UP001652661"/>
    </source>
</evidence>
<keyword evidence="2" id="KW-1185">Reference proteome</keyword>
<gene>
    <name evidence="3" type="primary">LOC108080295</name>
</gene>
<sequence>MSVSLEGSFINESSTDEQQPEATENLDAVDVDVEQAQITEPLEEEVWMSLHGFQDGEDDHLLVIFSFYCSLSDFRQVPGGLELRFTSPEHLERGCLLAKRFVANKMPLHWHLGRLESRQM</sequence>